<reference evidence="2 3" key="1">
    <citation type="submission" date="2018-12" db="EMBL/GenBank/DDBJ databases">
        <authorList>
            <person name="Sun L."/>
            <person name="Chen Z."/>
        </authorList>
    </citation>
    <scope>NUCLEOTIDE SEQUENCE [LARGE SCALE GENOMIC DNA]</scope>
    <source>
        <strain evidence="2 3">LMG 29736</strain>
    </source>
</reference>
<dbReference type="EMBL" id="BORJ01000015">
    <property type="protein sequence ID" value="GIN98527.1"/>
    <property type="molecule type" value="Genomic_DNA"/>
</dbReference>
<dbReference type="Proteomes" id="UP000680670">
    <property type="component" value="Unassembled WGS sequence"/>
</dbReference>
<dbReference type="AlphaFoldDB" id="A0A429XAN1"/>
<reference evidence="1 4" key="2">
    <citation type="submission" date="2021-03" db="EMBL/GenBank/DDBJ databases">
        <title>Antimicrobial resistance genes in bacteria isolated from Japanese honey, and their potential for conferring macrolide and lincosamide resistance in the American foulbrood pathogen Paenibacillus larvae.</title>
        <authorList>
            <person name="Okamoto M."/>
            <person name="Kumagai M."/>
            <person name="Kanamori H."/>
            <person name="Takamatsu D."/>
        </authorList>
    </citation>
    <scope>NUCLEOTIDE SEQUENCE [LARGE SCALE GENOMIC DNA]</scope>
    <source>
        <strain evidence="1 4">J6TS1</strain>
    </source>
</reference>
<evidence type="ECO:0000313" key="4">
    <source>
        <dbReference type="Proteomes" id="UP000680670"/>
    </source>
</evidence>
<evidence type="ECO:0000313" key="1">
    <source>
        <dbReference type="EMBL" id="GIN98527.1"/>
    </source>
</evidence>
<sequence length="102" mass="11736">MSDAKGYIVGNSMPISNEAKDVSDTLHYPIQGKIAYQISGNSLIYFSPLQNDHKTMCIIEFHYSLKSNHDFLNKILWLLPGREPKDMRTFTKKELKYLPKNG</sequence>
<dbReference type="OrthoDB" id="9786919at2"/>
<dbReference type="RefSeq" id="WP_126646511.1">
    <property type="nucleotide sequence ID" value="NZ_BORJ01000015.1"/>
</dbReference>
<gene>
    <name evidence="2" type="ORF">D5F11_006165</name>
    <name evidence="1" type="ORF">J6TS1_43970</name>
</gene>
<dbReference type="Proteomes" id="UP000287296">
    <property type="component" value="Unassembled WGS sequence"/>
</dbReference>
<evidence type="ECO:0000313" key="3">
    <source>
        <dbReference type="Proteomes" id="UP000287296"/>
    </source>
</evidence>
<comment type="caution">
    <text evidence="2">The sequence shown here is derived from an EMBL/GenBank/DDBJ whole genome shotgun (WGS) entry which is preliminary data.</text>
</comment>
<accession>A0A429XAN1</accession>
<proteinExistence type="predicted"/>
<protein>
    <submittedName>
        <fullName evidence="2">Uncharacterized protein</fullName>
    </submittedName>
</protein>
<name>A0A429XAN1_SIMTE</name>
<organism evidence="2 3">
    <name type="scientific">Siminovitchia terrae</name>
    <name type="common">Bacillus terrae</name>
    <dbReference type="NCBI Taxonomy" id="1914933"/>
    <lineage>
        <taxon>Bacteria</taxon>
        <taxon>Bacillati</taxon>
        <taxon>Bacillota</taxon>
        <taxon>Bacilli</taxon>
        <taxon>Bacillales</taxon>
        <taxon>Bacillaceae</taxon>
        <taxon>Siminovitchia</taxon>
    </lineage>
</organism>
<dbReference type="EMBL" id="QYTW02000004">
    <property type="protein sequence ID" value="RST60422.1"/>
    <property type="molecule type" value="Genomic_DNA"/>
</dbReference>
<evidence type="ECO:0000313" key="2">
    <source>
        <dbReference type="EMBL" id="RST60422.1"/>
    </source>
</evidence>
<keyword evidence="4" id="KW-1185">Reference proteome</keyword>